<organism evidence="2 3">
    <name type="scientific">Candidatus Woykebacteria bacterium RIFCSPHIGHO2_02_FULL_43_16b</name>
    <dbReference type="NCBI Taxonomy" id="1802601"/>
    <lineage>
        <taxon>Bacteria</taxon>
        <taxon>Candidatus Woykeibacteriota</taxon>
    </lineage>
</organism>
<dbReference type="InterPro" id="IPR007842">
    <property type="entry name" value="HEPN_dom"/>
</dbReference>
<proteinExistence type="predicted"/>
<dbReference type="AlphaFoldDB" id="A0A1G1WQQ0"/>
<reference evidence="2 3" key="1">
    <citation type="journal article" date="2016" name="Nat. Commun.">
        <title>Thousands of microbial genomes shed light on interconnected biogeochemical processes in an aquifer system.</title>
        <authorList>
            <person name="Anantharaman K."/>
            <person name="Brown C.T."/>
            <person name="Hug L.A."/>
            <person name="Sharon I."/>
            <person name="Castelle C.J."/>
            <person name="Probst A.J."/>
            <person name="Thomas B.C."/>
            <person name="Singh A."/>
            <person name="Wilkins M.J."/>
            <person name="Karaoz U."/>
            <person name="Brodie E.L."/>
            <person name="Williams K.H."/>
            <person name="Hubbard S.S."/>
            <person name="Banfield J.F."/>
        </authorList>
    </citation>
    <scope>NUCLEOTIDE SEQUENCE [LARGE SCALE GENOMIC DNA]</scope>
</reference>
<dbReference type="Proteomes" id="UP000177821">
    <property type="component" value="Unassembled WGS sequence"/>
</dbReference>
<dbReference type="Gene3D" id="1.20.120.330">
    <property type="entry name" value="Nucleotidyltransferases domain 2"/>
    <property type="match status" value="1"/>
</dbReference>
<sequence length="130" mass="14680">MNVDEQTFLIKSVECLEGAGSEYANGRYNNCANRCYYACFQAAVYALASAGIRPTMQWGHGFVQAQFIGELINRQKRYPTDVRDVLERTYALRETADYEVGHVSNTQASRALRRARTFVTAIQVRGAERS</sequence>
<evidence type="ECO:0000313" key="2">
    <source>
        <dbReference type="EMBL" id="OGY30065.1"/>
    </source>
</evidence>
<protein>
    <recommendedName>
        <fullName evidence="1">HEPN domain-containing protein</fullName>
    </recommendedName>
</protein>
<name>A0A1G1WQQ0_9BACT</name>
<gene>
    <name evidence="2" type="ORF">A3J50_04195</name>
</gene>
<feature type="domain" description="HEPN" evidence="1">
    <location>
        <begin position="11"/>
        <end position="122"/>
    </location>
</feature>
<evidence type="ECO:0000313" key="3">
    <source>
        <dbReference type="Proteomes" id="UP000177821"/>
    </source>
</evidence>
<evidence type="ECO:0000259" key="1">
    <source>
        <dbReference type="Pfam" id="PF05168"/>
    </source>
</evidence>
<comment type="caution">
    <text evidence="2">The sequence shown here is derived from an EMBL/GenBank/DDBJ whole genome shotgun (WGS) entry which is preliminary data.</text>
</comment>
<dbReference type="EMBL" id="MHCX01000009">
    <property type="protein sequence ID" value="OGY30065.1"/>
    <property type="molecule type" value="Genomic_DNA"/>
</dbReference>
<dbReference type="Pfam" id="PF05168">
    <property type="entry name" value="HEPN"/>
    <property type="match status" value="1"/>
</dbReference>
<accession>A0A1G1WQQ0</accession>